<dbReference type="RefSeq" id="XP_025357506.1">
    <property type="nucleotide sequence ID" value="XM_025496067.1"/>
</dbReference>
<dbReference type="InterPro" id="IPR036028">
    <property type="entry name" value="SH3-like_dom_sf"/>
</dbReference>
<dbReference type="PANTHER" id="PTHR46218">
    <property type="entry name" value="LASP"/>
    <property type="match status" value="1"/>
</dbReference>
<dbReference type="SUPFAM" id="SSF50044">
    <property type="entry name" value="SH3-domain"/>
    <property type="match status" value="1"/>
</dbReference>
<dbReference type="OrthoDB" id="5971719at2759"/>
<name>A0A316VJ04_9BASI</name>
<proteinExistence type="predicted"/>
<feature type="compositionally biased region" description="Pro residues" evidence="4">
    <location>
        <begin position="192"/>
        <end position="213"/>
    </location>
</feature>
<dbReference type="GeneID" id="37017848"/>
<dbReference type="InParanoid" id="A0A316VJ04"/>
<evidence type="ECO:0000313" key="6">
    <source>
        <dbReference type="EMBL" id="PWN37204.1"/>
    </source>
</evidence>
<dbReference type="PRINTS" id="PR00452">
    <property type="entry name" value="SH3DOMAIN"/>
</dbReference>
<dbReference type="AlphaFoldDB" id="A0A316VJ04"/>
<dbReference type="Gene3D" id="2.30.30.40">
    <property type="entry name" value="SH3 Domains"/>
    <property type="match status" value="1"/>
</dbReference>
<evidence type="ECO:0000256" key="3">
    <source>
        <dbReference type="PROSITE-ProRule" id="PRU00192"/>
    </source>
</evidence>
<dbReference type="STRING" id="1280837.A0A316VJ04"/>
<dbReference type="SMART" id="SM00326">
    <property type="entry name" value="SH3"/>
    <property type="match status" value="1"/>
</dbReference>
<reference evidence="6 7" key="1">
    <citation type="journal article" date="2018" name="Mol. Biol. Evol.">
        <title>Broad Genomic Sampling Reveals a Smut Pathogenic Ancestry of the Fungal Clade Ustilaginomycotina.</title>
        <authorList>
            <person name="Kijpornyongpan T."/>
            <person name="Mondo S.J."/>
            <person name="Barry K."/>
            <person name="Sandor L."/>
            <person name="Lee J."/>
            <person name="Lipzen A."/>
            <person name="Pangilinan J."/>
            <person name="LaButti K."/>
            <person name="Hainaut M."/>
            <person name="Henrissat B."/>
            <person name="Grigoriev I.V."/>
            <person name="Spatafora J.W."/>
            <person name="Aime M.C."/>
        </authorList>
    </citation>
    <scope>NUCLEOTIDE SEQUENCE [LARGE SCALE GENOMIC DNA]</scope>
    <source>
        <strain evidence="6 7">MCA 3882</strain>
    </source>
</reference>
<dbReference type="GO" id="GO:0051015">
    <property type="term" value="F:actin filament binding"/>
    <property type="evidence" value="ECO:0007669"/>
    <property type="project" value="TreeGrafter"/>
</dbReference>
<keyword evidence="2" id="KW-0677">Repeat</keyword>
<evidence type="ECO:0000256" key="2">
    <source>
        <dbReference type="ARBA" id="ARBA00022737"/>
    </source>
</evidence>
<dbReference type="InterPro" id="IPR001452">
    <property type="entry name" value="SH3_domain"/>
</dbReference>
<dbReference type="InterPro" id="IPR051759">
    <property type="entry name" value="LIM-SH3_domain_protein"/>
</dbReference>
<gene>
    <name evidence="6" type="ORF">FA14DRAFT_11466</name>
</gene>
<accession>A0A316VJ04</accession>
<evidence type="ECO:0000313" key="7">
    <source>
        <dbReference type="Proteomes" id="UP000245771"/>
    </source>
</evidence>
<evidence type="ECO:0000256" key="4">
    <source>
        <dbReference type="SAM" id="MobiDB-lite"/>
    </source>
</evidence>
<dbReference type="PROSITE" id="PS50002">
    <property type="entry name" value="SH3"/>
    <property type="match status" value="1"/>
</dbReference>
<keyword evidence="7" id="KW-1185">Reference proteome</keyword>
<feature type="region of interest" description="Disordered" evidence="4">
    <location>
        <begin position="133"/>
        <end position="253"/>
    </location>
</feature>
<sequence>MTESAQQIAKRVLVDLDALVGQGKLQQHQIASIRSELEPVARPAPPPIIARKPAVVARKRFRAIWSYNGADADEISFNEGDLLEMIEEVSEGWWKGCVVQPDGRKGQEGMFPSNYVEVLPDNTIVAPQRMVPPLPQRQLDNGPPAYGNQNIDDEKRAMGYHTPPPQQPYSDAPAPLGPPKWQPGVARWSSGPPMPPPPPPSNFSPGPMSPPPQTGYYNQPPMPYGGATPGAYGNQPNQQLQQIPEAEQAQKRDKVSILVGCDIKPIK</sequence>
<dbReference type="Proteomes" id="UP000245771">
    <property type="component" value="Unassembled WGS sequence"/>
</dbReference>
<organism evidence="6 7">
    <name type="scientific">Meira miltonrushii</name>
    <dbReference type="NCBI Taxonomy" id="1280837"/>
    <lineage>
        <taxon>Eukaryota</taxon>
        <taxon>Fungi</taxon>
        <taxon>Dikarya</taxon>
        <taxon>Basidiomycota</taxon>
        <taxon>Ustilaginomycotina</taxon>
        <taxon>Exobasidiomycetes</taxon>
        <taxon>Exobasidiales</taxon>
        <taxon>Brachybasidiaceae</taxon>
        <taxon>Meira</taxon>
    </lineage>
</organism>
<dbReference type="Pfam" id="PF14604">
    <property type="entry name" value="SH3_9"/>
    <property type="match status" value="1"/>
</dbReference>
<dbReference type="EMBL" id="KZ819602">
    <property type="protein sequence ID" value="PWN37204.1"/>
    <property type="molecule type" value="Genomic_DNA"/>
</dbReference>
<dbReference type="PANTHER" id="PTHR46218:SF4">
    <property type="entry name" value="LIM AND SH3 DOMAIN PROTEIN LASP"/>
    <property type="match status" value="1"/>
</dbReference>
<keyword evidence="1 3" id="KW-0728">SH3 domain</keyword>
<evidence type="ECO:0000259" key="5">
    <source>
        <dbReference type="PROSITE" id="PS50002"/>
    </source>
</evidence>
<feature type="domain" description="SH3" evidence="5">
    <location>
        <begin position="56"/>
        <end position="121"/>
    </location>
</feature>
<protein>
    <submittedName>
        <fullName evidence="6">SH3-domain-containing protein</fullName>
    </submittedName>
</protein>
<evidence type="ECO:0000256" key="1">
    <source>
        <dbReference type="ARBA" id="ARBA00022443"/>
    </source>
</evidence>